<reference evidence="1" key="1">
    <citation type="submission" date="2016-04" db="EMBL/GenBank/DDBJ databases">
        <authorList>
            <person name="Evans L.H."/>
            <person name="Alamgir A."/>
            <person name="Owens N."/>
            <person name="Weber N.D."/>
            <person name="Virtaneva K."/>
            <person name="Barbian K."/>
            <person name="Babar A."/>
            <person name="Rosenke K."/>
        </authorList>
    </citation>
    <scope>NUCLEOTIDE SEQUENCE [LARGE SCALE GENOMIC DNA]</scope>
    <source>
        <strain evidence="1">CBS 101.48</strain>
    </source>
</reference>
<evidence type="ECO:0000313" key="1">
    <source>
        <dbReference type="EMBL" id="SAM05468.1"/>
    </source>
</evidence>
<gene>
    <name evidence="1" type="primary">ABSGL_11343.1 scaffold 12295</name>
</gene>
<name>A0A168QSM8_ABSGL</name>
<dbReference type="EMBL" id="LT554468">
    <property type="protein sequence ID" value="SAM05468.1"/>
    <property type="molecule type" value="Genomic_DNA"/>
</dbReference>
<sequence>MEKRTLDYLILQEPTETIMNSDTSPTERQASEHAKKNKFVLHRVFGGLKGFIDKGKTDAVKTEPPPITRYRAD</sequence>
<dbReference type="Proteomes" id="UP000078561">
    <property type="component" value="Unassembled WGS sequence"/>
</dbReference>
<organism evidence="1">
    <name type="scientific">Absidia glauca</name>
    <name type="common">Pin mould</name>
    <dbReference type="NCBI Taxonomy" id="4829"/>
    <lineage>
        <taxon>Eukaryota</taxon>
        <taxon>Fungi</taxon>
        <taxon>Fungi incertae sedis</taxon>
        <taxon>Mucoromycota</taxon>
        <taxon>Mucoromycotina</taxon>
        <taxon>Mucoromycetes</taxon>
        <taxon>Mucorales</taxon>
        <taxon>Cunninghamellaceae</taxon>
        <taxon>Absidia</taxon>
    </lineage>
</organism>
<dbReference type="OrthoDB" id="10383920at2759"/>
<dbReference type="InParanoid" id="A0A168QSM8"/>
<keyword evidence="2" id="KW-1185">Reference proteome</keyword>
<accession>A0A168QSM8</accession>
<protein>
    <submittedName>
        <fullName evidence="1">Uncharacterized protein</fullName>
    </submittedName>
</protein>
<dbReference type="AlphaFoldDB" id="A0A168QSM8"/>
<proteinExistence type="predicted"/>
<evidence type="ECO:0000313" key="2">
    <source>
        <dbReference type="Proteomes" id="UP000078561"/>
    </source>
</evidence>